<accession>A0ABR3X5S5</accession>
<reference evidence="8 9" key="1">
    <citation type="journal article" date="2024" name="Commun. Biol.">
        <title>Comparative genomic analysis of thermophilic fungi reveals convergent evolutionary adaptations and gene losses.</title>
        <authorList>
            <person name="Steindorff A.S."/>
            <person name="Aguilar-Pontes M.V."/>
            <person name="Robinson A.J."/>
            <person name="Andreopoulos B."/>
            <person name="LaButti K."/>
            <person name="Kuo A."/>
            <person name="Mondo S."/>
            <person name="Riley R."/>
            <person name="Otillar R."/>
            <person name="Haridas S."/>
            <person name="Lipzen A."/>
            <person name="Grimwood J."/>
            <person name="Schmutz J."/>
            <person name="Clum A."/>
            <person name="Reid I.D."/>
            <person name="Moisan M.C."/>
            <person name="Butler G."/>
            <person name="Nguyen T.T.M."/>
            <person name="Dewar K."/>
            <person name="Conant G."/>
            <person name="Drula E."/>
            <person name="Henrissat B."/>
            <person name="Hansel C."/>
            <person name="Singer S."/>
            <person name="Hutchinson M.I."/>
            <person name="de Vries R.P."/>
            <person name="Natvig D.O."/>
            <person name="Powell A.J."/>
            <person name="Tsang A."/>
            <person name="Grigoriev I.V."/>
        </authorList>
    </citation>
    <scope>NUCLEOTIDE SEQUENCE [LARGE SCALE GENOMIC DNA]</scope>
    <source>
        <strain evidence="8 9">ATCC 24622</strain>
    </source>
</reference>
<keyword evidence="4" id="KW-0963">Cytoplasm</keyword>
<evidence type="ECO:0000256" key="7">
    <source>
        <dbReference type="SAM" id="MobiDB-lite"/>
    </source>
</evidence>
<dbReference type="PANTHER" id="PTHR28280">
    <property type="entry name" value="SHUTTLING PRE-60S FACTOR ECM1"/>
    <property type="match status" value="1"/>
</dbReference>
<proteinExistence type="predicted"/>
<evidence type="ECO:0000313" key="8">
    <source>
        <dbReference type="EMBL" id="KAL1871048.1"/>
    </source>
</evidence>
<feature type="compositionally biased region" description="Basic residues" evidence="7">
    <location>
        <begin position="8"/>
        <end position="21"/>
    </location>
</feature>
<dbReference type="Proteomes" id="UP001586593">
    <property type="component" value="Unassembled WGS sequence"/>
</dbReference>
<sequence length="193" mass="20633">MGKGGISKGKKAPSVHSRSARRATSPGIDTDKSLKNVRPPPESINQRPAVLAAHHGSGVTKKTKRKVTPSSKARRRQEKGIDRAEAVMERTAKKIQKSKGQARKIQARRKTWDEINEVIASEIISKKSVAPAAAIATALPLGSPGAVDSLPLDADQKMEPIDEEPRATVATVPEPTNSQAPAMAQGDDEDEIL</sequence>
<evidence type="ECO:0000313" key="9">
    <source>
        <dbReference type="Proteomes" id="UP001586593"/>
    </source>
</evidence>
<keyword evidence="3" id="KW-0813">Transport</keyword>
<evidence type="ECO:0000256" key="5">
    <source>
        <dbReference type="ARBA" id="ARBA00022517"/>
    </source>
</evidence>
<gene>
    <name evidence="8" type="ORF">VTK73DRAFT_2283</name>
</gene>
<keyword evidence="6" id="KW-0539">Nucleus</keyword>
<dbReference type="Pfam" id="PF09135">
    <property type="entry name" value="Alb1"/>
    <property type="match status" value="1"/>
</dbReference>
<dbReference type="PANTHER" id="PTHR28280:SF1">
    <property type="entry name" value="SHUTTLING PRE-60S FACTOR ECM1"/>
    <property type="match status" value="1"/>
</dbReference>
<dbReference type="InterPro" id="IPR053278">
    <property type="entry name" value="Pre-60S_factor_ECM1"/>
</dbReference>
<protein>
    <recommendedName>
        <fullName evidence="10">Alb1-domain-containing protein</fullName>
    </recommendedName>
</protein>
<dbReference type="EMBL" id="JAZHXJ010000162">
    <property type="protein sequence ID" value="KAL1871048.1"/>
    <property type="molecule type" value="Genomic_DNA"/>
</dbReference>
<evidence type="ECO:0000256" key="2">
    <source>
        <dbReference type="ARBA" id="ARBA00004496"/>
    </source>
</evidence>
<evidence type="ECO:0008006" key="10">
    <source>
        <dbReference type="Google" id="ProtNLM"/>
    </source>
</evidence>
<evidence type="ECO:0000256" key="1">
    <source>
        <dbReference type="ARBA" id="ARBA00004123"/>
    </source>
</evidence>
<feature type="compositionally biased region" description="Basic residues" evidence="7">
    <location>
        <begin position="61"/>
        <end position="77"/>
    </location>
</feature>
<organism evidence="8 9">
    <name type="scientific">Phialemonium thermophilum</name>
    <dbReference type="NCBI Taxonomy" id="223376"/>
    <lineage>
        <taxon>Eukaryota</taxon>
        <taxon>Fungi</taxon>
        <taxon>Dikarya</taxon>
        <taxon>Ascomycota</taxon>
        <taxon>Pezizomycotina</taxon>
        <taxon>Sordariomycetes</taxon>
        <taxon>Sordariomycetidae</taxon>
        <taxon>Cephalothecales</taxon>
        <taxon>Cephalothecaceae</taxon>
        <taxon>Phialemonium</taxon>
    </lineage>
</organism>
<feature type="region of interest" description="Disordered" evidence="7">
    <location>
        <begin position="1"/>
        <end position="83"/>
    </location>
</feature>
<dbReference type="InterPro" id="IPR022784">
    <property type="entry name" value="Ribosome_bgen_Alb1"/>
</dbReference>
<evidence type="ECO:0000256" key="4">
    <source>
        <dbReference type="ARBA" id="ARBA00022490"/>
    </source>
</evidence>
<feature type="region of interest" description="Disordered" evidence="7">
    <location>
        <begin position="159"/>
        <end position="193"/>
    </location>
</feature>
<comment type="subcellular location">
    <subcellularLocation>
        <location evidence="2">Cytoplasm</location>
    </subcellularLocation>
    <subcellularLocation>
        <location evidence="1">Nucleus</location>
    </subcellularLocation>
</comment>
<evidence type="ECO:0000256" key="3">
    <source>
        <dbReference type="ARBA" id="ARBA00022448"/>
    </source>
</evidence>
<keyword evidence="5" id="KW-0690">Ribosome biogenesis</keyword>
<name>A0ABR3X5S5_9PEZI</name>
<evidence type="ECO:0000256" key="6">
    <source>
        <dbReference type="ARBA" id="ARBA00023242"/>
    </source>
</evidence>
<comment type="caution">
    <text evidence="8">The sequence shown here is derived from an EMBL/GenBank/DDBJ whole genome shotgun (WGS) entry which is preliminary data.</text>
</comment>
<keyword evidence="9" id="KW-1185">Reference proteome</keyword>